<comment type="caution">
    <text evidence="1">The sequence shown here is derived from an EMBL/GenBank/DDBJ whole genome shotgun (WGS) entry which is preliminary data.</text>
</comment>
<proteinExistence type="predicted"/>
<evidence type="ECO:0000313" key="2">
    <source>
        <dbReference type="Proteomes" id="UP000321287"/>
    </source>
</evidence>
<gene>
    <name evidence="1" type="ORF">ABO01nite_18070</name>
</gene>
<organism evidence="1 2">
    <name type="scientific">Asaia bogorensis NBRC 16594</name>
    <dbReference type="NCBI Taxonomy" id="1231624"/>
    <lineage>
        <taxon>Bacteria</taxon>
        <taxon>Pseudomonadati</taxon>
        <taxon>Pseudomonadota</taxon>
        <taxon>Alphaproteobacteria</taxon>
        <taxon>Acetobacterales</taxon>
        <taxon>Acetobacteraceae</taxon>
        <taxon>Asaia</taxon>
    </lineage>
</organism>
<keyword evidence="2" id="KW-1185">Reference proteome</keyword>
<name>A0AAN4U3M9_9PROT</name>
<sequence>MSMLPETLEFGSGRKLSLCELDPGDMLDLIEAAGSAVSGPSASPWLAYAQMICSVRAVDGVPVQMPQTKDEIKDLARRIGNDGLAALQSVYDGAVQENDVVMAPAKN</sequence>
<protein>
    <submittedName>
        <fullName evidence="1">Uncharacterized protein</fullName>
    </submittedName>
</protein>
<dbReference type="Proteomes" id="UP000321287">
    <property type="component" value="Unassembled WGS sequence"/>
</dbReference>
<evidence type="ECO:0000313" key="1">
    <source>
        <dbReference type="EMBL" id="GEL53800.1"/>
    </source>
</evidence>
<dbReference type="EMBL" id="BJVS01000004">
    <property type="protein sequence ID" value="GEL53800.1"/>
    <property type="molecule type" value="Genomic_DNA"/>
</dbReference>
<accession>A0AAN4U3M9</accession>
<dbReference type="AlphaFoldDB" id="A0AAN4U3M9"/>
<reference evidence="1 2" key="1">
    <citation type="submission" date="2019-07" db="EMBL/GenBank/DDBJ databases">
        <title>Whole genome shotgun sequence of Asaia bogorensis NBRC 16594.</title>
        <authorList>
            <person name="Hosoyama A."/>
            <person name="Uohara A."/>
            <person name="Ohji S."/>
            <person name="Ichikawa N."/>
        </authorList>
    </citation>
    <scope>NUCLEOTIDE SEQUENCE [LARGE SCALE GENOMIC DNA]</scope>
    <source>
        <strain evidence="1 2">NBRC 16594</strain>
    </source>
</reference>